<gene>
    <name evidence="2" type="ORF">Ae201684_012881</name>
</gene>
<accession>A0A6G0WQG8</accession>
<dbReference type="Gene3D" id="2.100.10.30">
    <property type="entry name" value="Jacalin-like lectin domain"/>
    <property type="match status" value="1"/>
</dbReference>
<dbReference type="InterPro" id="IPR036404">
    <property type="entry name" value="Jacalin-like_lectin_dom_sf"/>
</dbReference>
<dbReference type="Proteomes" id="UP000481153">
    <property type="component" value="Unassembled WGS sequence"/>
</dbReference>
<feature type="region of interest" description="Disordered" evidence="1">
    <location>
        <begin position="27"/>
        <end position="46"/>
    </location>
</feature>
<dbReference type="EMBL" id="VJMJ01000163">
    <property type="protein sequence ID" value="KAF0729616.1"/>
    <property type="molecule type" value="Genomic_DNA"/>
</dbReference>
<evidence type="ECO:0000256" key="1">
    <source>
        <dbReference type="SAM" id="MobiDB-lite"/>
    </source>
</evidence>
<dbReference type="AlphaFoldDB" id="A0A6G0WQG8"/>
<evidence type="ECO:0000313" key="2">
    <source>
        <dbReference type="EMBL" id="KAF0729616.1"/>
    </source>
</evidence>
<keyword evidence="3" id="KW-1185">Reference proteome</keyword>
<organism evidence="2 3">
    <name type="scientific">Aphanomyces euteiches</name>
    <dbReference type="NCBI Taxonomy" id="100861"/>
    <lineage>
        <taxon>Eukaryota</taxon>
        <taxon>Sar</taxon>
        <taxon>Stramenopiles</taxon>
        <taxon>Oomycota</taxon>
        <taxon>Saprolegniomycetes</taxon>
        <taxon>Saprolegniales</taxon>
        <taxon>Verrucalvaceae</taxon>
        <taxon>Aphanomyces</taxon>
    </lineage>
</organism>
<name>A0A6G0WQG8_9STRA</name>
<reference evidence="2 3" key="1">
    <citation type="submission" date="2019-07" db="EMBL/GenBank/DDBJ databases">
        <title>Genomics analysis of Aphanomyces spp. identifies a new class of oomycete effector associated with host adaptation.</title>
        <authorList>
            <person name="Gaulin E."/>
        </authorList>
    </citation>
    <scope>NUCLEOTIDE SEQUENCE [LARGE SCALE GENOMIC DNA]</scope>
    <source>
        <strain evidence="2 3">ATCC 201684</strain>
    </source>
</reference>
<proteinExistence type="predicted"/>
<comment type="caution">
    <text evidence="2">The sequence shown here is derived from an EMBL/GenBank/DDBJ whole genome shotgun (WGS) entry which is preliminary data.</text>
</comment>
<protein>
    <recommendedName>
        <fullName evidence="4">Jacalin-type lectin domain-containing protein</fullName>
    </recommendedName>
</protein>
<dbReference type="VEuPathDB" id="FungiDB:AeMF1_005875"/>
<evidence type="ECO:0000313" key="3">
    <source>
        <dbReference type="Proteomes" id="UP000481153"/>
    </source>
</evidence>
<evidence type="ECO:0008006" key="4">
    <source>
        <dbReference type="Google" id="ProtNLM"/>
    </source>
</evidence>
<feature type="compositionally biased region" description="Low complexity" evidence="1">
    <location>
        <begin position="37"/>
        <end position="46"/>
    </location>
</feature>
<sequence length="391" mass="42571">MSKGSFSYGYSSASFLHTTLISQESADKSCSTDMSKSAPQSQSPAAHLMKHEGPYMSRLVGSFEGGTPSRTITAGVLSYITGEASASAVKFLELAFTDGTVVKLGYRRDRSNVSKQSFSFEDGERMTRCILHRNQAGSEALVADPDARLAAISFTTSHGRSFQLSGKKWPDADKFELDVGSGLAVGVRARSGGEIDAFSFVFLEPIVQFHYMDAIPAKAAHPHRTVIHTTTKCIDNTTDHAKEHAEEVTLSTTRSCAHTSLGAVVGTNLVVHLAVVDAVDGFQAHFFNGANDSTESRTINQTTEVPPRERVQVTTTVSTFQVEIPLTKEIHAVCVNGSHALKYRGVYSAEWNEATVEFERLDRQEPDAEPSSELNDYKLHCGGVYAKDYLE</sequence>
<dbReference type="SUPFAM" id="SSF51101">
    <property type="entry name" value="Mannose-binding lectins"/>
    <property type="match status" value="1"/>
</dbReference>